<protein>
    <recommendedName>
        <fullName evidence="6">DUF295 domain-containing protein</fullName>
    </recommendedName>
</protein>
<evidence type="ECO:0008006" key="6">
    <source>
        <dbReference type="Google" id="ProtNLM"/>
    </source>
</evidence>
<dbReference type="AlphaFoldDB" id="A0AAD8RHT6"/>
<feature type="domain" description="F-box" evidence="2">
    <location>
        <begin position="10"/>
        <end position="47"/>
    </location>
</feature>
<sequence>MASTPRRLQWSSLLPEILGLVIARLPHIADRARFRAVCRPWHSAVRLHVSPRQRLPWVVLEDGAYLTPSDGGVHRLPFPKNTACVGSTGDWIAIDSTDEVTQTHTYALHNHFSGATVPLPELDAIIGKVPEDFEIRKVLMRSTPDDLIAITSNIWKYPLILCRPGKGTWVPRLLAMPYFRIIDLVFLGDKLYAITKAEDLFVLHLTEDGDVRPAITSVKRIIRHAPSHDDDVYDVGVWQRFTDIDEEKGEELGDEAPTEKNNHDDDHERFAFMEEETLSEIEDGILEGYDAIHTSRNLVESQGKLLMVRRVHQISAFTPTDHTRKVEVFEADMETGAWVPVNTRLGGGQAIFISNRFSNIISACGEVEEDVVYFPDTNDMFDMKSWIIRPTRPMDWLSDKWRAWVFPPNLVV</sequence>
<dbReference type="PANTHER" id="PTHR33110:SF82">
    <property type="entry name" value="OS07G0500250 PROTEIN"/>
    <property type="match status" value="1"/>
</dbReference>
<dbReference type="Gene3D" id="1.20.1280.50">
    <property type="match status" value="1"/>
</dbReference>
<evidence type="ECO:0000259" key="2">
    <source>
        <dbReference type="Pfam" id="PF00646"/>
    </source>
</evidence>
<keyword evidence="1" id="KW-0732">Signal</keyword>
<dbReference type="Pfam" id="PF00646">
    <property type="entry name" value="F-box"/>
    <property type="match status" value="1"/>
</dbReference>
<evidence type="ECO:0000259" key="3">
    <source>
        <dbReference type="Pfam" id="PF03478"/>
    </source>
</evidence>
<feature type="chain" id="PRO_5042205197" description="DUF295 domain-containing protein" evidence="1">
    <location>
        <begin position="24"/>
        <end position="412"/>
    </location>
</feature>
<dbReference type="PANTHER" id="PTHR33110">
    <property type="entry name" value="F-BOX/KELCH-REPEAT PROTEIN-RELATED"/>
    <property type="match status" value="1"/>
</dbReference>
<dbReference type="InterPro" id="IPR005174">
    <property type="entry name" value="KIB1-4_b-propeller"/>
</dbReference>
<proteinExistence type="predicted"/>
<organism evidence="4 5">
    <name type="scientific">Lolium multiflorum</name>
    <name type="common">Italian ryegrass</name>
    <name type="synonym">Lolium perenne subsp. multiflorum</name>
    <dbReference type="NCBI Taxonomy" id="4521"/>
    <lineage>
        <taxon>Eukaryota</taxon>
        <taxon>Viridiplantae</taxon>
        <taxon>Streptophyta</taxon>
        <taxon>Embryophyta</taxon>
        <taxon>Tracheophyta</taxon>
        <taxon>Spermatophyta</taxon>
        <taxon>Magnoliopsida</taxon>
        <taxon>Liliopsida</taxon>
        <taxon>Poales</taxon>
        <taxon>Poaceae</taxon>
        <taxon>BOP clade</taxon>
        <taxon>Pooideae</taxon>
        <taxon>Poodae</taxon>
        <taxon>Poeae</taxon>
        <taxon>Poeae Chloroplast Group 2 (Poeae type)</taxon>
        <taxon>Loliodinae</taxon>
        <taxon>Loliinae</taxon>
        <taxon>Lolium</taxon>
    </lineage>
</organism>
<dbReference type="Pfam" id="PF03478">
    <property type="entry name" value="Beta-prop_KIB1-4"/>
    <property type="match status" value="1"/>
</dbReference>
<name>A0AAD8RHT6_LOLMU</name>
<feature type="signal peptide" evidence="1">
    <location>
        <begin position="1"/>
        <end position="23"/>
    </location>
</feature>
<accession>A0AAD8RHT6</accession>
<feature type="domain" description="KIB1-4 beta-propeller" evidence="3">
    <location>
        <begin position="67"/>
        <end position="380"/>
    </location>
</feature>
<evidence type="ECO:0000313" key="4">
    <source>
        <dbReference type="EMBL" id="KAK1620457.1"/>
    </source>
</evidence>
<comment type="caution">
    <text evidence="4">The sequence shown here is derived from an EMBL/GenBank/DDBJ whole genome shotgun (WGS) entry which is preliminary data.</text>
</comment>
<gene>
    <name evidence="4" type="ORF">QYE76_025974</name>
</gene>
<dbReference type="EMBL" id="JAUUTY010000006">
    <property type="protein sequence ID" value="KAK1620457.1"/>
    <property type="molecule type" value="Genomic_DNA"/>
</dbReference>
<reference evidence="4" key="1">
    <citation type="submission" date="2023-07" db="EMBL/GenBank/DDBJ databases">
        <title>A chromosome-level genome assembly of Lolium multiflorum.</title>
        <authorList>
            <person name="Chen Y."/>
            <person name="Copetti D."/>
            <person name="Kolliker R."/>
            <person name="Studer B."/>
        </authorList>
    </citation>
    <scope>NUCLEOTIDE SEQUENCE</scope>
    <source>
        <strain evidence="4">02402/16</strain>
        <tissue evidence="4">Leaf</tissue>
    </source>
</reference>
<evidence type="ECO:0000313" key="5">
    <source>
        <dbReference type="Proteomes" id="UP001231189"/>
    </source>
</evidence>
<keyword evidence="5" id="KW-1185">Reference proteome</keyword>
<dbReference type="Proteomes" id="UP001231189">
    <property type="component" value="Unassembled WGS sequence"/>
</dbReference>
<dbReference type="InterPro" id="IPR001810">
    <property type="entry name" value="F-box_dom"/>
</dbReference>
<evidence type="ECO:0000256" key="1">
    <source>
        <dbReference type="SAM" id="SignalP"/>
    </source>
</evidence>